<reference evidence="2 3" key="1">
    <citation type="submission" date="2022-07" db="EMBL/GenBank/DDBJ databases">
        <title>Novel species in genus Aeromicrobium.</title>
        <authorList>
            <person name="Ye L."/>
        </authorList>
    </citation>
    <scope>NUCLEOTIDE SEQUENCE [LARGE SCALE GENOMIC DNA]</scope>
    <source>
        <strain evidence="3">zg-Y50</strain>
    </source>
</reference>
<sequence>MSRTSRGPATLTPASVLGSGAVVVGALILGFVGASSPLVVVASAGLLCAVLAPRPTIAVAVAWIVLCRVGGELVSTQVAGATVTEIDGLIVLASVSGLVLRARRGRLEHHGSLLLLMLWPTWFVVRTLVGPDAEGFIQVAPLVDLRYVAAFAIAPAVREALLRTPNPQRVLVSAICWLAYIACALAIAGRLLLELGLLEPGRYSLFLVGVDATKEIRPGGEILIPVVLVFALRGDAVPVLGRRWIPFALVASEIVLSQTLSLLIASVVGVAFAAGIAGRGTTLLSRLGAVLALVVGVVLALGVVDAGGRFNLSERVGQESAQYRFHEIDVISDRLRDDPTAMLIGAGGGTMIQFDGIGEVKRDSHNVYASIAWKTGLVGLALFLLPFLAAAARARRRGRLGGSVMGGFAAIGVLSFTVPFAWTASGLVGLSLLVVLSEFLDDDPEV</sequence>
<dbReference type="RefSeq" id="WP_232418468.1">
    <property type="nucleotide sequence ID" value="NZ_CP101990.1"/>
</dbReference>
<dbReference type="EMBL" id="CP101990">
    <property type="protein sequence ID" value="UUI68424.1"/>
    <property type="molecule type" value="Genomic_DNA"/>
</dbReference>
<feature type="transmembrane region" description="Helical" evidence="1">
    <location>
        <begin position="78"/>
        <end position="100"/>
    </location>
</feature>
<name>A0ABY5KF10_9ACTN</name>
<evidence type="ECO:0000313" key="3">
    <source>
        <dbReference type="Proteomes" id="UP001315860"/>
    </source>
</evidence>
<gene>
    <name evidence="2" type="ORF">NP095_14625</name>
</gene>
<keyword evidence="1" id="KW-0472">Membrane</keyword>
<feature type="transmembrane region" description="Helical" evidence="1">
    <location>
        <begin position="112"/>
        <end position="129"/>
    </location>
</feature>
<keyword evidence="1" id="KW-0812">Transmembrane</keyword>
<proteinExistence type="predicted"/>
<keyword evidence="3" id="KW-1185">Reference proteome</keyword>
<evidence type="ECO:0000313" key="2">
    <source>
        <dbReference type="EMBL" id="UUI68424.1"/>
    </source>
</evidence>
<evidence type="ECO:0000256" key="1">
    <source>
        <dbReference type="SAM" id="Phobius"/>
    </source>
</evidence>
<feature type="transmembrane region" description="Helical" evidence="1">
    <location>
        <begin position="170"/>
        <end position="193"/>
    </location>
</feature>
<accession>A0ABY5KF10</accession>
<evidence type="ECO:0008006" key="4">
    <source>
        <dbReference type="Google" id="ProtNLM"/>
    </source>
</evidence>
<protein>
    <recommendedName>
        <fullName evidence="4">O-antigen ligase domain-containing protein</fullName>
    </recommendedName>
</protein>
<feature type="transmembrane region" description="Helical" evidence="1">
    <location>
        <begin position="254"/>
        <end position="276"/>
    </location>
</feature>
<feature type="transmembrane region" description="Helical" evidence="1">
    <location>
        <begin position="371"/>
        <end position="392"/>
    </location>
</feature>
<feature type="transmembrane region" description="Helical" evidence="1">
    <location>
        <begin position="404"/>
        <end position="436"/>
    </location>
</feature>
<dbReference type="Proteomes" id="UP001315860">
    <property type="component" value="Chromosome"/>
</dbReference>
<feature type="transmembrane region" description="Helical" evidence="1">
    <location>
        <begin position="283"/>
        <end position="304"/>
    </location>
</feature>
<feature type="transmembrane region" description="Helical" evidence="1">
    <location>
        <begin position="12"/>
        <end position="32"/>
    </location>
</feature>
<organism evidence="2 3">
    <name type="scientific">Aeromicrobium duanguangcaii</name>
    <dbReference type="NCBI Taxonomy" id="2968086"/>
    <lineage>
        <taxon>Bacteria</taxon>
        <taxon>Bacillati</taxon>
        <taxon>Actinomycetota</taxon>
        <taxon>Actinomycetes</taxon>
        <taxon>Propionibacteriales</taxon>
        <taxon>Nocardioidaceae</taxon>
        <taxon>Aeromicrobium</taxon>
    </lineage>
</organism>
<feature type="transmembrane region" description="Helical" evidence="1">
    <location>
        <begin position="135"/>
        <end position="158"/>
    </location>
</feature>
<keyword evidence="1" id="KW-1133">Transmembrane helix</keyword>
<feature type="transmembrane region" description="Helical" evidence="1">
    <location>
        <begin position="39"/>
        <end position="66"/>
    </location>
</feature>